<evidence type="ECO:0000313" key="3">
    <source>
        <dbReference type="EMBL" id="CCJ30942.1"/>
    </source>
</evidence>
<dbReference type="AlphaFoldDB" id="L0PFF3"/>
<dbReference type="Pfam" id="PF04628">
    <property type="entry name" value="Sedlin_N"/>
    <property type="match status" value="1"/>
</dbReference>
<dbReference type="Proteomes" id="UP000010422">
    <property type="component" value="Unassembled WGS sequence"/>
</dbReference>
<comment type="caution">
    <text evidence="3">The sequence shown here is derived from an EMBL/GenBank/DDBJ whole genome shotgun (WGS) entry which is preliminary data.</text>
</comment>
<reference evidence="3 4" key="1">
    <citation type="journal article" date="2012" name="MBio">
        <title>De novo assembly of the Pneumocystis jirovecii genome from a single bronchoalveolar lavage fluid specimen from a patient.</title>
        <authorList>
            <person name="Cisse O.H."/>
            <person name="Pagni M."/>
            <person name="Hauser P.M."/>
        </authorList>
    </citation>
    <scope>NUCLEOTIDE SEQUENCE [LARGE SCALE GENOMIC DNA]</scope>
    <source>
        <strain evidence="3 4">SE8</strain>
    </source>
</reference>
<proteinExistence type="inferred from homology"/>
<dbReference type="PANTHER" id="PTHR12403">
    <property type="entry name" value="TRAFFICKING PROTEIN PARTICLE COMPLEX SUBUNIT 2"/>
    <property type="match status" value="1"/>
</dbReference>
<dbReference type="InterPro" id="IPR006722">
    <property type="entry name" value="Sedlin"/>
</dbReference>
<dbReference type="EMBL" id="CAKM01000272">
    <property type="protein sequence ID" value="CCJ30942.1"/>
    <property type="molecule type" value="Genomic_DNA"/>
</dbReference>
<accession>L0PFF3</accession>
<dbReference type="GO" id="GO:0006888">
    <property type="term" value="P:endoplasmic reticulum to Golgi vesicle-mediated transport"/>
    <property type="evidence" value="ECO:0007669"/>
    <property type="project" value="InterPro"/>
</dbReference>
<dbReference type="SUPFAM" id="SSF64356">
    <property type="entry name" value="SNARE-like"/>
    <property type="match status" value="1"/>
</dbReference>
<name>L0PFF3_PNEJI</name>
<evidence type="ECO:0000256" key="1">
    <source>
        <dbReference type="ARBA" id="ARBA00006626"/>
    </source>
</evidence>
<protein>
    <recommendedName>
        <fullName evidence="2">Trafficking protein particle complex subunit 2-like protein</fullName>
    </recommendedName>
</protein>
<dbReference type="InterPro" id="IPR044760">
    <property type="entry name" value="TRAPPC2L"/>
</dbReference>
<dbReference type="STRING" id="1209962.L0PFF3"/>
<dbReference type="CDD" id="cd14854">
    <property type="entry name" value="TRAPPC2L"/>
    <property type="match status" value="1"/>
</dbReference>
<evidence type="ECO:0000313" key="4">
    <source>
        <dbReference type="Proteomes" id="UP000010422"/>
    </source>
</evidence>
<organism evidence="4">
    <name type="scientific">Pneumocystis jirovecii</name>
    <name type="common">Human pneumocystis pneumonia agent</name>
    <dbReference type="NCBI Taxonomy" id="42068"/>
    <lineage>
        <taxon>Eukaryota</taxon>
        <taxon>Fungi</taxon>
        <taxon>Dikarya</taxon>
        <taxon>Ascomycota</taxon>
        <taxon>Taphrinomycotina</taxon>
        <taxon>Pneumocystomycetes</taxon>
        <taxon>Pneumocystaceae</taxon>
        <taxon>Pneumocystis</taxon>
    </lineage>
</organism>
<dbReference type="GO" id="GO:0005737">
    <property type="term" value="C:cytoplasm"/>
    <property type="evidence" value="ECO:0007669"/>
    <property type="project" value="GOC"/>
</dbReference>
<dbReference type="Gene3D" id="3.30.450.70">
    <property type="match status" value="1"/>
</dbReference>
<dbReference type="InParanoid" id="L0PFF3"/>
<dbReference type="InterPro" id="IPR011012">
    <property type="entry name" value="Longin-like_dom_sf"/>
</dbReference>
<sequence length="177" mass="19945">MSPKIASIAVIGKQNFNLYVRVFSKKETDLTYHFMIHTACDELEAAQAKYALEDNSQSQAQLALEMNPASKQNDRSQENAGSNDRFSDMYLGLLHSRETAAVYGSMTNTQIKFIVVLDDSEMIITDADMKSVFKAIHSAYILHVCNPFYAFDDKTPIQSRKFDKMIEQIVESWAPGG</sequence>
<comment type="similarity">
    <text evidence="1">Belongs to the TRAPP small subunits family. Sedlin subfamily.</text>
</comment>
<gene>
    <name evidence="3" type="ORF">PNEJI1_000719</name>
</gene>
<dbReference type="VEuPathDB" id="FungiDB:PNEJI1_000719"/>
<evidence type="ECO:0000256" key="2">
    <source>
        <dbReference type="ARBA" id="ARBA00024408"/>
    </source>
</evidence>